<reference evidence="1" key="1">
    <citation type="submission" date="2020-07" db="EMBL/GenBank/DDBJ databases">
        <title>Ethylene signaling mediates host invasion by parasitic plants.</title>
        <authorList>
            <person name="Yoshida S."/>
        </authorList>
    </citation>
    <scope>NUCLEOTIDE SEQUENCE</scope>
    <source>
        <strain evidence="1">Okayama</strain>
    </source>
</reference>
<dbReference type="EMBL" id="BMAC01001428">
    <property type="protein sequence ID" value="GFQ07221.1"/>
    <property type="molecule type" value="Genomic_DNA"/>
</dbReference>
<evidence type="ECO:0000313" key="1">
    <source>
        <dbReference type="EMBL" id="GFQ07221.1"/>
    </source>
</evidence>
<comment type="caution">
    <text evidence="1">The sequence shown here is derived from an EMBL/GenBank/DDBJ whole genome shotgun (WGS) entry which is preliminary data.</text>
</comment>
<keyword evidence="2" id="KW-1185">Reference proteome</keyword>
<proteinExistence type="predicted"/>
<protein>
    <submittedName>
        <fullName evidence="1">Uncharacterized protein</fullName>
    </submittedName>
</protein>
<name>A0A830D565_9LAMI</name>
<dbReference type="Proteomes" id="UP000653305">
    <property type="component" value="Unassembled WGS sequence"/>
</dbReference>
<dbReference type="AlphaFoldDB" id="A0A830D565"/>
<gene>
    <name evidence="1" type="ORF">PHJA_002866200</name>
</gene>
<accession>A0A830D565</accession>
<evidence type="ECO:0000313" key="2">
    <source>
        <dbReference type="Proteomes" id="UP000653305"/>
    </source>
</evidence>
<sequence>MRIPVVCLKSRQWWSRRRCLCSCVYGSGGIFDFSVEIAFDVRGKITFGFSTRPVLSTDSEDIFAHEKATEHLSMNFSRESLRPGLCRCCTGCRAGREISHSLCAARYSDHLSFPPPPFAAGAIHKFRINTDEEEFPKYRKCHMTLLKRSVLCRCYTFPLKDSREILDRGFNHKVVQSKRDKDTTNSLAIA</sequence>
<organism evidence="1 2">
    <name type="scientific">Phtheirospermum japonicum</name>
    <dbReference type="NCBI Taxonomy" id="374723"/>
    <lineage>
        <taxon>Eukaryota</taxon>
        <taxon>Viridiplantae</taxon>
        <taxon>Streptophyta</taxon>
        <taxon>Embryophyta</taxon>
        <taxon>Tracheophyta</taxon>
        <taxon>Spermatophyta</taxon>
        <taxon>Magnoliopsida</taxon>
        <taxon>eudicotyledons</taxon>
        <taxon>Gunneridae</taxon>
        <taxon>Pentapetalae</taxon>
        <taxon>asterids</taxon>
        <taxon>lamiids</taxon>
        <taxon>Lamiales</taxon>
        <taxon>Orobanchaceae</taxon>
        <taxon>Orobanchaceae incertae sedis</taxon>
        <taxon>Phtheirospermum</taxon>
    </lineage>
</organism>